<keyword evidence="2" id="KW-1185">Reference proteome</keyword>
<dbReference type="STRING" id="553218.CAMRE0001_1465"/>
<evidence type="ECO:0000313" key="2">
    <source>
        <dbReference type="Proteomes" id="UP000003082"/>
    </source>
</evidence>
<reference evidence="1 2" key="1">
    <citation type="submission" date="2008-08" db="EMBL/GenBank/DDBJ databases">
        <authorList>
            <person name="Madupu R."/>
            <person name="Durkin A.S."/>
            <person name="Torralba M."/>
            <person name="Methe B."/>
            <person name="Sutton G.G."/>
            <person name="Strausberg R.L."/>
            <person name="Nelson K.E."/>
        </authorList>
    </citation>
    <scope>NUCLEOTIDE SEQUENCE [LARGE SCALE GENOMIC DNA]</scope>
    <source>
        <strain evidence="1 2">RM3267</strain>
    </source>
</reference>
<evidence type="ECO:0000313" key="1">
    <source>
        <dbReference type="EMBL" id="EEF13591.1"/>
    </source>
</evidence>
<dbReference type="AlphaFoldDB" id="B9D331"/>
<dbReference type="EMBL" id="ACFU01000017">
    <property type="protein sequence ID" value="EEF13591.1"/>
    <property type="molecule type" value="Genomic_DNA"/>
</dbReference>
<name>B9D331_CAMRE</name>
<protein>
    <submittedName>
        <fullName evidence="1">Uncharacterized protein</fullName>
    </submittedName>
</protein>
<dbReference type="Proteomes" id="UP000003082">
    <property type="component" value="Unassembled WGS sequence"/>
</dbReference>
<proteinExistence type="predicted"/>
<organism evidence="1 2">
    <name type="scientific">Campylobacter rectus RM3267</name>
    <dbReference type="NCBI Taxonomy" id="553218"/>
    <lineage>
        <taxon>Bacteria</taxon>
        <taxon>Pseudomonadati</taxon>
        <taxon>Campylobacterota</taxon>
        <taxon>Epsilonproteobacteria</taxon>
        <taxon>Campylobacterales</taxon>
        <taxon>Campylobacteraceae</taxon>
        <taxon>Campylobacter</taxon>
    </lineage>
</organism>
<gene>
    <name evidence="1" type="ORF">CAMRE0001_1465</name>
</gene>
<accession>B9D331</accession>
<sequence>MKFYARLRQKRAGCFYKFNSRKNAAEFIFPRSCLRHVKSINQIPRFGGKYSSEFNVEFDAPPKKYRLN</sequence>
<comment type="caution">
    <text evidence="1">The sequence shown here is derived from an EMBL/GenBank/DDBJ whole genome shotgun (WGS) entry which is preliminary data.</text>
</comment>